<dbReference type="EMBL" id="VUJU01008784">
    <property type="protein sequence ID" value="KAF0725882.1"/>
    <property type="molecule type" value="Genomic_DNA"/>
</dbReference>
<dbReference type="PROSITE" id="PS51029">
    <property type="entry name" value="MADF"/>
    <property type="match status" value="1"/>
</dbReference>
<feature type="compositionally biased region" description="Acidic residues" evidence="1">
    <location>
        <begin position="105"/>
        <end position="124"/>
    </location>
</feature>
<sequence length="331" mass="37860">MDDEQLIECVRQYEVLYDLSNPKYMDTSYKNEIWSKIAEQLKSDVAACKARWNNIRDTYRKSLKKNTTKSGQSAAKKIKNYKFADQLSFINKYFEERKSKTNIEYENDEEEEENMQLDSEEQPEENLSSQPSLTSVQTNEIHVPIKTTKQKFSKTSVSQPTASARLMDYLISKKKEENQMSTGSHHPVDAFLSGIAPTLKTLSPYDLHLAKSEIFAIVQKYELQQILRRNSSTTSSMNSVTPLPSPSEDFNAHISPNQNISSASFHNLQTYLKQTANRSFGVIAFLQCFHLQSVPYKVSKTLLHCLFFAMPHAPTFVSSESSLLVQFPHPK</sequence>
<dbReference type="GO" id="GO:0005634">
    <property type="term" value="C:nucleus"/>
    <property type="evidence" value="ECO:0007669"/>
    <property type="project" value="TreeGrafter"/>
</dbReference>
<organism evidence="3 4">
    <name type="scientific">Aphis craccivora</name>
    <name type="common">Cowpea aphid</name>
    <dbReference type="NCBI Taxonomy" id="307492"/>
    <lineage>
        <taxon>Eukaryota</taxon>
        <taxon>Metazoa</taxon>
        <taxon>Ecdysozoa</taxon>
        <taxon>Arthropoda</taxon>
        <taxon>Hexapoda</taxon>
        <taxon>Insecta</taxon>
        <taxon>Pterygota</taxon>
        <taxon>Neoptera</taxon>
        <taxon>Paraneoptera</taxon>
        <taxon>Hemiptera</taxon>
        <taxon>Sternorrhyncha</taxon>
        <taxon>Aphidomorpha</taxon>
        <taxon>Aphidoidea</taxon>
        <taxon>Aphididae</taxon>
        <taxon>Aphidini</taxon>
        <taxon>Aphis</taxon>
        <taxon>Aphis</taxon>
    </lineage>
</organism>
<evidence type="ECO:0000313" key="4">
    <source>
        <dbReference type="Proteomes" id="UP000478052"/>
    </source>
</evidence>
<name>A0A6G0WEX1_APHCR</name>
<accession>A0A6G0WEX1</accession>
<dbReference type="InterPro" id="IPR039353">
    <property type="entry name" value="TF_Adf1"/>
</dbReference>
<dbReference type="Proteomes" id="UP000478052">
    <property type="component" value="Unassembled WGS sequence"/>
</dbReference>
<dbReference type="Pfam" id="PF10545">
    <property type="entry name" value="MADF_DNA_bdg"/>
    <property type="match status" value="1"/>
</dbReference>
<gene>
    <name evidence="3" type="ORF">FWK35_00020548</name>
</gene>
<protein>
    <submittedName>
        <fullName evidence="3">Transcription factor Adf-1-like</fullName>
    </submittedName>
</protein>
<dbReference type="AlphaFoldDB" id="A0A6G0WEX1"/>
<dbReference type="SMART" id="SM00595">
    <property type="entry name" value="MADF"/>
    <property type="match status" value="1"/>
</dbReference>
<dbReference type="GO" id="GO:0006357">
    <property type="term" value="P:regulation of transcription by RNA polymerase II"/>
    <property type="evidence" value="ECO:0007669"/>
    <property type="project" value="TreeGrafter"/>
</dbReference>
<feature type="domain" description="MADF" evidence="2">
    <location>
        <begin position="5"/>
        <end position="95"/>
    </location>
</feature>
<dbReference type="OrthoDB" id="6617753at2759"/>
<dbReference type="InterPro" id="IPR006578">
    <property type="entry name" value="MADF-dom"/>
</dbReference>
<feature type="compositionally biased region" description="Polar residues" evidence="1">
    <location>
        <begin position="125"/>
        <end position="137"/>
    </location>
</feature>
<evidence type="ECO:0000256" key="1">
    <source>
        <dbReference type="SAM" id="MobiDB-lite"/>
    </source>
</evidence>
<reference evidence="3 4" key="1">
    <citation type="submission" date="2019-08" db="EMBL/GenBank/DDBJ databases">
        <title>Whole genome of Aphis craccivora.</title>
        <authorList>
            <person name="Voronova N.V."/>
            <person name="Shulinski R.S."/>
            <person name="Bandarenka Y.V."/>
            <person name="Zhorov D.G."/>
            <person name="Warner D."/>
        </authorList>
    </citation>
    <scope>NUCLEOTIDE SEQUENCE [LARGE SCALE GENOMIC DNA]</scope>
    <source>
        <strain evidence="3">180601</strain>
        <tissue evidence="3">Whole Body</tissue>
    </source>
</reference>
<evidence type="ECO:0000313" key="3">
    <source>
        <dbReference type="EMBL" id="KAF0725882.1"/>
    </source>
</evidence>
<evidence type="ECO:0000259" key="2">
    <source>
        <dbReference type="PROSITE" id="PS51029"/>
    </source>
</evidence>
<dbReference type="PANTHER" id="PTHR12243:SF67">
    <property type="entry name" value="COREPRESSOR OF PANGOLIN, ISOFORM A-RELATED"/>
    <property type="match status" value="1"/>
</dbReference>
<feature type="region of interest" description="Disordered" evidence="1">
    <location>
        <begin position="101"/>
        <end position="137"/>
    </location>
</feature>
<keyword evidence="4" id="KW-1185">Reference proteome</keyword>
<dbReference type="PANTHER" id="PTHR12243">
    <property type="entry name" value="MADF DOMAIN TRANSCRIPTION FACTOR"/>
    <property type="match status" value="1"/>
</dbReference>
<proteinExistence type="predicted"/>
<dbReference type="GO" id="GO:0005667">
    <property type="term" value="C:transcription regulator complex"/>
    <property type="evidence" value="ECO:0007669"/>
    <property type="project" value="TreeGrafter"/>
</dbReference>
<comment type="caution">
    <text evidence="3">The sequence shown here is derived from an EMBL/GenBank/DDBJ whole genome shotgun (WGS) entry which is preliminary data.</text>
</comment>